<organism evidence="2 3">
    <name type="scientific">Halodesulfovibrio aestuarii</name>
    <dbReference type="NCBI Taxonomy" id="126333"/>
    <lineage>
        <taxon>Bacteria</taxon>
        <taxon>Pseudomonadati</taxon>
        <taxon>Thermodesulfobacteriota</taxon>
        <taxon>Desulfovibrionia</taxon>
        <taxon>Desulfovibrionales</taxon>
        <taxon>Desulfovibrionaceae</taxon>
        <taxon>Halodesulfovibrio</taxon>
    </lineage>
</organism>
<reference evidence="2 3" key="1">
    <citation type="submission" date="2016-11" db="EMBL/GenBank/DDBJ databases">
        <authorList>
            <person name="Varghese N."/>
            <person name="Submissions S."/>
        </authorList>
    </citation>
    <scope>NUCLEOTIDE SEQUENCE [LARGE SCALE GENOMIC DNA]</scope>
    <source>
        <strain evidence="2 3">DSM 17919</strain>
    </source>
</reference>
<protein>
    <recommendedName>
        <fullName evidence="4">DUF4136 domain-containing protein</fullName>
    </recommendedName>
</protein>
<dbReference type="RefSeq" id="WP_020002024.1">
    <property type="nucleotide sequence ID" value="NZ_CP192217.1"/>
</dbReference>
<keyword evidence="1" id="KW-0732">Signal</keyword>
<dbReference type="AlphaFoldDB" id="A0A8G2C857"/>
<accession>A0A8G2C857</accession>
<gene>
    <name evidence="2" type="ORF">SAMN05660830_00912</name>
</gene>
<evidence type="ECO:0000313" key="3">
    <source>
        <dbReference type="Proteomes" id="UP000184001"/>
    </source>
</evidence>
<feature type="signal peptide" evidence="1">
    <location>
        <begin position="1"/>
        <end position="24"/>
    </location>
</feature>
<name>A0A8G2C857_9BACT</name>
<dbReference type="PROSITE" id="PS51257">
    <property type="entry name" value="PROKAR_LIPOPROTEIN"/>
    <property type="match status" value="1"/>
</dbReference>
<sequence>MRKFTTLFFVILLFLGTGCSAVHKTTTPTLFETTRVSEEASKTYVVRFADVFCDKTPVTEQLINDAIIRSLAIKINPLSRVDDMDDWYVFTHAGVHWKDNNTLQIEVKKSLRENGQEVQWLVRTYTADVQLHHDMKDKKYEVRITPNRIVCETASPEYYQYMPDDEYVPSKCNLTNVFPAPWGKYDVAVATALKGTLQDFVDENKNGVYYPRLANSSYNKHVSGNPHFIREKFAAYLADEREGAVVNKDGVFFADKQLVQIVDSVDGVTFMWDIALQEEVGLTEVKRSEHVAEWTILVLTKKYVDAL</sequence>
<evidence type="ECO:0000256" key="1">
    <source>
        <dbReference type="SAM" id="SignalP"/>
    </source>
</evidence>
<dbReference type="EMBL" id="FQZR01000002">
    <property type="protein sequence ID" value="SHI76450.1"/>
    <property type="molecule type" value="Genomic_DNA"/>
</dbReference>
<feature type="chain" id="PRO_5034867515" description="DUF4136 domain-containing protein" evidence="1">
    <location>
        <begin position="25"/>
        <end position="307"/>
    </location>
</feature>
<evidence type="ECO:0008006" key="4">
    <source>
        <dbReference type="Google" id="ProtNLM"/>
    </source>
</evidence>
<dbReference type="Proteomes" id="UP000184001">
    <property type="component" value="Unassembled WGS sequence"/>
</dbReference>
<evidence type="ECO:0000313" key="2">
    <source>
        <dbReference type="EMBL" id="SHI76450.1"/>
    </source>
</evidence>
<comment type="caution">
    <text evidence="2">The sequence shown here is derived from an EMBL/GenBank/DDBJ whole genome shotgun (WGS) entry which is preliminary data.</text>
</comment>
<proteinExistence type="predicted"/>